<dbReference type="AlphaFoldDB" id="A0A4Q1BMJ6"/>
<evidence type="ECO:0000313" key="2">
    <source>
        <dbReference type="EMBL" id="RXK39061.1"/>
    </source>
</evidence>
<organism evidence="2 3">
    <name type="scientific">Tremella mesenterica</name>
    <name type="common">Jelly fungus</name>
    <dbReference type="NCBI Taxonomy" id="5217"/>
    <lineage>
        <taxon>Eukaryota</taxon>
        <taxon>Fungi</taxon>
        <taxon>Dikarya</taxon>
        <taxon>Basidiomycota</taxon>
        <taxon>Agaricomycotina</taxon>
        <taxon>Tremellomycetes</taxon>
        <taxon>Tremellales</taxon>
        <taxon>Tremellaceae</taxon>
        <taxon>Tremella</taxon>
    </lineage>
</organism>
<evidence type="ECO:0000256" key="1">
    <source>
        <dbReference type="SAM" id="MobiDB-lite"/>
    </source>
</evidence>
<evidence type="ECO:0000313" key="3">
    <source>
        <dbReference type="Proteomes" id="UP000289152"/>
    </source>
</evidence>
<dbReference type="Proteomes" id="UP000289152">
    <property type="component" value="Unassembled WGS sequence"/>
</dbReference>
<name>A0A4Q1BMJ6_TREME</name>
<feature type="compositionally biased region" description="Pro residues" evidence="1">
    <location>
        <begin position="90"/>
        <end position="99"/>
    </location>
</feature>
<feature type="region of interest" description="Disordered" evidence="1">
    <location>
        <begin position="21"/>
        <end position="48"/>
    </location>
</feature>
<proteinExistence type="predicted"/>
<reference evidence="2 3" key="1">
    <citation type="submission" date="2016-06" db="EMBL/GenBank/DDBJ databases">
        <title>Evolution of pathogenesis and genome organization in the Tremellales.</title>
        <authorList>
            <person name="Cuomo C."/>
            <person name="Litvintseva A."/>
            <person name="Heitman J."/>
            <person name="Chen Y."/>
            <person name="Sun S."/>
            <person name="Springer D."/>
            <person name="Dromer F."/>
            <person name="Young S."/>
            <person name="Zeng Q."/>
            <person name="Chapman S."/>
            <person name="Gujja S."/>
            <person name="Saif S."/>
            <person name="Birren B."/>
        </authorList>
    </citation>
    <scope>NUCLEOTIDE SEQUENCE [LARGE SCALE GENOMIC DNA]</scope>
    <source>
        <strain evidence="2 3">ATCC 28783</strain>
    </source>
</reference>
<comment type="caution">
    <text evidence="2">The sequence shown here is derived from an EMBL/GenBank/DDBJ whole genome shotgun (WGS) entry which is preliminary data.</text>
</comment>
<accession>A0A4Q1BMJ6</accession>
<feature type="region of interest" description="Disordered" evidence="1">
    <location>
        <begin position="62"/>
        <end position="127"/>
    </location>
</feature>
<protein>
    <submittedName>
        <fullName evidence="2">Uncharacterized protein</fullName>
    </submittedName>
</protein>
<gene>
    <name evidence="2" type="ORF">M231_03685</name>
</gene>
<dbReference type="VEuPathDB" id="FungiDB:TREMEDRAFT_64465"/>
<dbReference type="EMBL" id="SDIL01000037">
    <property type="protein sequence ID" value="RXK39061.1"/>
    <property type="molecule type" value="Genomic_DNA"/>
</dbReference>
<dbReference type="InParanoid" id="A0A4Q1BMJ6"/>
<feature type="compositionally biased region" description="Basic and acidic residues" evidence="1">
    <location>
        <begin position="24"/>
        <end position="48"/>
    </location>
</feature>
<sequence length="127" mass="14368">MGTNAALEKKISSLQEMVSSLTKSIEEDREKREKEKEKEIRPVMRTEGRMVETGEMLIRTGYLETPGNGQCPPNVPPIFKFHPPEERYLPTPPLPPTLPPLSSQYCPPYPSQGSSRHPYGSYYPLGH</sequence>
<keyword evidence="3" id="KW-1185">Reference proteome</keyword>